<gene>
    <name evidence="1" type="ORF">L195_g064281</name>
</gene>
<dbReference type="Proteomes" id="UP000236291">
    <property type="component" value="Unassembled WGS sequence"/>
</dbReference>
<comment type="caution">
    <text evidence="1">The sequence shown here is derived from an EMBL/GenBank/DDBJ whole genome shotgun (WGS) entry which is preliminary data.</text>
</comment>
<protein>
    <submittedName>
        <fullName evidence="1">Uncharacterized protein</fullName>
    </submittedName>
</protein>
<name>A0A2K3KS54_TRIPR</name>
<proteinExistence type="predicted"/>
<feature type="non-terminal residue" evidence="1">
    <location>
        <position position="30"/>
    </location>
</feature>
<evidence type="ECO:0000313" key="1">
    <source>
        <dbReference type="EMBL" id="PNX69100.1"/>
    </source>
</evidence>
<evidence type="ECO:0000313" key="2">
    <source>
        <dbReference type="Proteomes" id="UP000236291"/>
    </source>
</evidence>
<accession>A0A2K3KS54</accession>
<reference evidence="1 2" key="2">
    <citation type="journal article" date="2017" name="Front. Plant Sci.">
        <title>Gene Classification and Mining of Molecular Markers Useful in Red Clover (Trifolium pratense) Breeding.</title>
        <authorList>
            <person name="Istvanek J."/>
            <person name="Dluhosova J."/>
            <person name="Dluhos P."/>
            <person name="Patkova L."/>
            <person name="Nedelnik J."/>
            <person name="Repkova J."/>
        </authorList>
    </citation>
    <scope>NUCLEOTIDE SEQUENCE [LARGE SCALE GENOMIC DNA]</scope>
    <source>
        <strain evidence="2">cv. Tatra</strain>
        <tissue evidence="1">Young leaves</tissue>
    </source>
</reference>
<dbReference type="EMBL" id="ASHM01241514">
    <property type="protein sequence ID" value="PNX69100.1"/>
    <property type="molecule type" value="Genomic_DNA"/>
</dbReference>
<dbReference type="AlphaFoldDB" id="A0A2K3KS54"/>
<reference evidence="1 2" key="1">
    <citation type="journal article" date="2014" name="Am. J. Bot.">
        <title>Genome assembly and annotation for red clover (Trifolium pratense; Fabaceae).</title>
        <authorList>
            <person name="Istvanek J."/>
            <person name="Jaros M."/>
            <person name="Krenek A."/>
            <person name="Repkova J."/>
        </authorList>
    </citation>
    <scope>NUCLEOTIDE SEQUENCE [LARGE SCALE GENOMIC DNA]</scope>
    <source>
        <strain evidence="2">cv. Tatra</strain>
        <tissue evidence="1">Young leaves</tissue>
    </source>
</reference>
<organism evidence="1 2">
    <name type="scientific">Trifolium pratense</name>
    <name type="common">Red clover</name>
    <dbReference type="NCBI Taxonomy" id="57577"/>
    <lineage>
        <taxon>Eukaryota</taxon>
        <taxon>Viridiplantae</taxon>
        <taxon>Streptophyta</taxon>
        <taxon>Embryophyta</taxon>
        <taxon>Tracheophyta</taxon>
        <taxon>Spermatophyta</taxon>
        <taxon>Magnoliopsida</taxon>
        <taxon>eudicotyledons</taxon>
        <taxon>Gunneridae</taxon>
        <taxon>Pentapetalae</taxon>
        <taxon>rosids</taxon>
        <taxon>fabids</taxon>
        <taxon>Fabales</taxon>
        <taxon>Fabaceae</taxon>
        <taxon>Papilionoideae</taxon>
        <taxon>50 kb inversion clade</taxon>
        <taxon>NPAAA clade</taxon>
        <taxon>Hologalegina</taxon>
        <taxon>IRL clade</taxon>
        <taxon>Trifolieae</taxon>
        <taxon>Trifolium</taxon>
    </lineage>
</organism>
<sequence length="30" mass="3182">MEESRLACGKLSQGYGDAIWVTQGQPGEAV</sequence>